<sequence length="675" mass="70630">MTLSHATSGSAEASESSGYREDGTNVQQQQQLRHQNSISSGTTAATAGIGQQPPLKKKRNLPGTPAPDAEVISLSPKTLMATNRFVCEICGKGFQRDQNLQLHRRGHNLPWKLRQRTSTEPRKRVYVCPEPSCVHHDPSRALGDLTGIKKHFCRKHGEKKWKCDKCNKRYAVQSDWKAHSKTCGTREYRCDCGTLFSRRDSFITHRAFCDALAEENARVSASKQEVQQLARGFDGNMGATGSDAAQGPLIGGNSPFPVSYSTRMPGAAGDMPGVGMNGEELPWLPLKWGQANTVPGLGASAPAGPRLSLLLGSGATVTDPVAHNITGGSQLQSGDPISMNSMDGSASYLMQSMKNGHVGSEMYNTFGALEMEVPHGGGSTNFSNPFASGMGFPGISGSTLGQRGLSAAAEILDNRRSSTAGLSLSSSAGGFLGGSSPAAANGSSAFSSSAPNQQSQLPSSQMSATALLQKAAQMGATASNSSLLREFGMAGLDSGSFGLGAFWQPPPQDQMRANQSIHSSSTMARRPGDLSEFSVEGNNLTSSGYGAANRSAQQIGNQDVSSSTLRSFPAMFGSSLNGPGNGGSPIPSRSKQMTGAETGGSANNLFRGLFDPHMAAPMLPNHSVLPKSEDGADGYTRDFLGVSRAGGITGPTGRPGRTLSQRDLASLASMNASAE</sequence>
<dbReference type="Proteomes" id="UP001162992">
    <property type="component" value="Chromosome 7"/>
</dbReference>
<name>A0ACC2D9M3_DIPCM</name>
<gene>
    <name evidence="1" type="ORF">O6H91_07G131900</name>
</gene>
<reference evidence="2" key="1">
    <citation type="journal article" date="2024" name="Proc. Natl. Acad. Sci. U.S.A.">
        <title>Extraordinary preservation of gene collinearity over three hundred million years revealed in homosporous lycophytes.</title>
        <authorList>
            <person name="Li C."/>
            <person name="Wickell D."/>
            <person name="Kuo L.Y."/>
            <person name="Chen X."/>
            <person name="Nie B."/>
            <person name="Liao X."/>
            <person name="Peng D."/>
            <person name="Ji J."/>
            <person name="Jenkins J."/>
            <person name="Williams M."/>
            <person name="Shu S."/>
            <person name="Plott C."/>
            <person name="Barry K."/>
            <person name="Rajasekar S."/>
            <person name="Grimwood J."/>
            <person name="Han X."/>
            <person name="Sun S."/>
            <person name="Hou Z."/>
            <person name="He W."/>
            <person name="Dai G."/>
            <person name="Sun C."/>
            <person name="Schmutz J."/>
            <person name="Leebens-Mack J.H."/>
            <person name="Li F.W."/>
            <person name="Wang L."/>
        </authorList>
    </citation>
    <scope>NUCLEOTIDE SEQUENCE [LARGE SCALE GENOMIC DNA]</scope>
    <source>
        <strain evidence="2">cv. PW_Plant_1</strain>
    </source>
</reference>
<comment type="caution">
    <text evidence="1">The sequence shown here is derived from an EMBL/GenBank/DDBJ whole genome shotgun (WGS) entry which is preliminary data.</text>
</comment>
<protein>
    <submittedName>
        <fullName evidence="1">Uncharacterized protein</fullName>
    </submittedName>
</protein>
<evidence type="ECO:0000313" key="1">
    <source>
        <dbReference type="EMBL" id="KAJ7551054.1"/>
    </source>
</evidence>
<proteinExistence type="predicted"/>
<accession>A0ACC2D9M3</accession>
<evidence type="ECO:0000313" key="2">
    <source>
        <dbReference type="Proteomes" id="UP001162992"/>
    </source>
</evidence>
<dbReference type="EMBL" id="CM055098">
    <property type="protein sequence ID" value="KAJ7551054.1"/>
    <property type="molecule type" value="Genomic_DNA"/>
</dbReference>
<keyword evidence="2" id="KW-1185">Reference proteome</keyword>
<organism evidence="1 2">
    <name type="scientific">Diphasiastrum complanatum</name>
    <name type="common">Issler's clubmoss</name>
    <name type="synonym">Lycopodium complanatum</name>
    <dbReference type="NCBI Taxonomy" id="34168"/>
    <lineage>
        <taxon>Eukaryota</taxon>
        <taxon>Viridiplantae</taxon>
        <taxon>Streptophyta</taxon>
        <taxon>Embryophyta</taxon>
        <taxon>Tracheophyta</taxon>
        <taxon>Lycopodiopsida</taxon>
        <taxon>Lycopodiales</taxon>
        <taxon>Lycopodiaceae</taxon>
        <taxon>Lycopodioideae</taxon>
        <taxon>Diphasiastrum</taxon>
    </lineage>
</organism>